<dbReference type="Proteomes" id="UP001595907">
    <property type="component" value="Unassembled WGS sequence"/>
</dbReference>
<dbReference type="Pfam" id="PF00702">
    <property type="entry name" value="Hydrolase"/>
    <property type="match status" value="1"/>
</dbReference>
<dbReference type="PANTHER" id="PTHR43611:SF3">
    <property type="entry name" value="FLAVIN MONONUCLEOTIDE HYDROLASE 1, CHLOROPLATIC"/>
    <property type="match status" value="1"/>
</dbReference>
<dbReference type="SUPFAM" id="SSF56784">
    <property type="entry name" value="HAD-like"/>
    <property type="match status" value="1"/>
</dbReference>
<keyword evidence="2" id="KW-1185">Reference proteome</keyword>
<name>A0ABV8QSD3_9BACT</name>
<dbReference type="EMBL" id="JBHSCZ010000002">
    <property type="protein sequence ID" value="MFC4263165.1"/>
    <property type="molecule type" value="Genomic_DNA"/>
</dbReference>
<dbReference type="PANTHER" id="PTHR43611">
    <property type="entry name" value="ALPHA-D-GLUCOSE 1-PHOSPHATE PHOSPHATASE"/>
    <property type="match status" value="1"/>
</dbReference>
<organism evidence="1 2">
    <name type="scientific">Ferruginibacter yonginensis</name>
    <dbReference type="NCBI Taxonomy" id="1310416"/>
    <lineage>
        <taxon>Bacteria</taxon>
        <taxon>Pseudomonadati</taxon>
        <taxon>Bacteroidota</taxon>
        <taxon>Chitinophagia</taxon>
        <taxon>Chitinophagales</taxon>
        <taxon>Chitinophagaceae</taxon>
        <taxon>Ferruginibacter</taxon>
    </lineage>
</organism>
<dbReference type="InterPro" id="IPR023214">
    <property type="entry name" value="HAD_sf"/>
</dbReference>
<keyword evidence="1" id="KW-0378">Hydrolase</keyword>
<dbReference type="InterPro" id="IPR023198">
    <property type="entry name" value="PGP-like_dom2"/>
</dbReference>
<evidence type="ECO:0000313" key="2">
    <source>
        <dbReference type="Proteomes" id="UP001595907"/>
    </source>
</evidence>
<proteinExistence type="predicted"/>
<accession>A0ABV8QSD3</accession>
<reference evidence="2" key="1">
    <citation type="journal article" date="2019" name="Int. J. Syst. Evol. Microbiol.">
        <title>The Global Catalogue of Microorganisms (GCM) 10K type strain sequencing project: providing services to taxonomists for standard genome sequencing and annotation.</title>
        <authorList>
            <consortium name="The Broad Institute Genomics Platform"/>
            <consortium name="The Broad Institute Genome Sequencing Center for Infectious Disease"/>
            <person name="Wu L."/>
            <person name="Ma J."/>
        </authorList>
    </citation>
    <scope>NUCLEOTIDE SEQUENCE [LARGE SCALE GENOMIC DNA]</scope>
    <source>
        <strain evidence="2">CECT 8289</strain>
    </source>
</reference>
<dbReference type="SFLD" id="SFLDS00003">
    <property type="entry name" value="Haloacid_Dehalogenase"/>
    <property type="match status" value="1"/>
</dbReference>
<dbReference type="InterPro" id="IPR036412">
    <property type="entry name" value="HAD-like_sf"/>
</dbReference>
<protein>
    <submittedName>
        <fullName evidence="1">HAD family hydrolase</fullName>
    </submittedName>
</protein>
<comment type="caution">
    <text evidence="1">The sequence shown here is derived from an EMBL/GenBank/DDBJ whole genome shotgun (WGS) entry which is preliminary data.</text>
</comment>
<dbReference type="Gene3D" id="3.40.50.1000">
    <property type="entry name" value="HAD superfamily/HAD-like"/>
    <property type="match status" value="1"/>
</dbReference>
<dbReference type="GO" id="GO:0016787">
    <property type="term" value="F:hydrolase activity"/>
    <property type="evidence" value="ECO:0007669"/>
    <property type="project" value="UniProtKB-KW"/>
</dbReference>
<dbReference type="SFLD" id="SFLDG01129">
    <property type="entry name" value="C1.5:_HAD__Beta-PGM__Phosphata"/>
    <property type="match status" value="1"/>
</dbReference>
<gene>
    <name evidence="1" type="ORF">ACFOWM_09770</name>
</gene>
<evidence type="ECO:0000313" key="1">
    <source>
        <dbReference type="EMBL" id="MFC4263165.1"/>
    </source>
</evidence>
<dbReference type="InterPro" id="IPR006439">
    <property type="entry name" value="HAD-SF_hydro_IA"/>
</dbReference>
<dbReference type="NCBIfam" id="TIGR01509">
    <property type="entry name" value="HAD-SF-IA-v3"/>
    <property type="match status" value="1"/>
</dbReference>
<dbReference type="Gene3D" id="1.10.150.240">
    <property type="entry name" value="Putative phosphatase, domain 2"/>
    <property type="match status" value="1"/>
</dbReference>
<sequence>MAVIKNILFDLGNVLFSIDYKKTTQAFEQLGFTQFDGMYSQYTANALFEAIETGNITNDDFYQQLQNVNSHVSKSEIKEAWNSMLLHWRVNSVLHLAALGKKYNLYLLSNTNDIHLTAVNELLQSTMQMDNIDGYFMKAYYSHKIHLRKPHAAVFEFVLNDAKILANETLFVDDSINNIETAQQLGFKTHLLLEEELIENLVYEAY</sequence>
<dbReference type="RefSeq" id="WP_379709356.1">
    <property type="nucleotide sequence ID" value="NZ_JBHSCZ010000002.1"/>
</dbReference>
<dbReference type="CDD" id="cd02603">
    <property type="entry name" value="HAD_sEH-N_like"/>
    <property type="match status" value="1"/>
</dbReference>